<dbReference type="Gene3D" id="3.40.50.2020">
    <property type="match status" value="1"/>
</dbReference>
<dbReference type="SUPFAM" id="SSF53271">
    <property type="entry name" value="PRTase-like"/>
    <property type="match status" value="1"/>
</dbReference>
<dbReference type="GO" id="GO:0004044">
    <property type="term" value="F:amidophosphoribosyltransferase activity"/>
    <property type="evidence" value="ECO:0007669"/>
    <property type="project" value="UniProtKB-EC"/>
</dbReference>
<feature type="binding site" evidence="9">
    <location>
        <position position="461"/>
    </location>
    <ligand>
        <name>[4Fe-4S] cluster</name>
        <dbReference type="ChEBI" id="CHEBI:49883"/>
    </ligand>
</feature>
<organism evidence="11 12">
    <name type="scientific">Candidatus Fischerbacteria bacterium RBG_13_37_8</name>
    <dbReference type="NCBI Taxonomy" id="1817863"/>
    <lineage>
        <taxon>Bacteria</taxon>
        <taxon>Candidatus Fischeribacteriota</taxon>
    </lineage>
</organism>
<feature type="binding site" evidence="9">
    <location>
        <position position="233"/>
    </location>
    <ligand>
        <name>[4Fe-4S] cluster</name>
        <dbReference type="ChEBI" id="CHEBI:49883"/>
    </ligand>
</feature>
<keyword evidence="7" id="KW-0315">Glutamine amidotransferase</keyword>
<dbReference type="InterPro" id="IPR000836">
    <property type="entry name" value="PRTase_dom"/>
</dbReference>
<proteinExistence type="inferred from homology"/>
<comment type="cofactor">
    <cofactor evidence="9">
        <name>[4Fe-4S] cluster</name>
        <dbReference type="ChEBI" id="CHEBI:49883"/>
    </cofactor>
    <text evidence="9">Binds 1 [4Fe-4S] cluster per subunit.</text>
</comment>
<keyword evidence="9" id="KW-0408">Iron</keyword>
<dbReference type="PROSITE" id="PS51278">
    <property type="entry name" value="GATASE_TYPE_2"/>
    <property type="match status" value="1"/>
</dbReference>
<evidence type="ECO:0000313" key="12">
    <source>
        <dbReference type="Proteomes" id="UP000178943"/>
    </source>
</evidence>
<accession>A0A1F5VXT7</accession>
<protein>
    <recommendedName>
        <fullName evidence="3 8">Amidophosphoribosyltransferase</fullName>
        <shortName evidence="8">ATase</shortName>
        <ecNumber evidence="3 8">2.4.2.14</ecNumber>
    </recommendedName>
    <alternativeName>
        <fullName evidence="8">Glutamine phosphoribosylpyrophosphate amidotransferase</fullName>
    </alternativeName>
</protein>
<keyword evidence="4 8" id="KW-0328">Glycosyltransferase</keyword>
<evidence type="ECO:0000256" key="2">
    <source>
        <dbReference type="ARBA" id="ARBA00010138"/>
    </source>
</evidence>
<comment type="similarity">
    <text evidence="2 8">In the C-terminal section; belongs to the purine/pyrimidine phosphoribosyltransferase family.</text>
</comment>
<evidence type="ECO:0000256" key="3">
    <source>
        <dbReference type="ARBA" id="ARBA00011941"/>
    </source>
</evidence>
<dbReference type="CDD" id="cd06223">
    <property type="entry name" value="PRTases_typeI"/>
    <property type="match status" value="1"/>
</dbReference>
<sequence length="468" mass="52333">MGGFFGIASKEDCIGDLYYGTDYHSHLGTRRGGLAVIRDDGFVRAIHNIENAQFRTKFDHNISAMHARMGIGVISDYDDQPVLVRSHLGTFAVVTVGAIKNKEKIAEEGFRKRYLHLSEMSGDGINPTELVAALINHEESFEAGIESVMNAVEGSCSLLVLTEQGIYAARDRYGRTPVVIGKKKESVAVTLETCAFPNLEYTVDRYLGPGEIVFITAEGCEQRKPPGSILQICAFLWVYYGYPASSYEGINVEWVRNQCGAMLAKKNHIDIDFVAGIPDSGVGHGLGYAAEAGLPFKRPFVKYTPTWARSFMPQDQNVRDLVAKMKLIPIRELIHGKKLLFCEDSIVRGTQLKDTIQRLFDCGALEVHMRPACPPLVYGCKFLNFSMSRSELDLAGRRAIRELEGDQVTDFSDYTRPGTEKYKLMEDRIRLRLNLTSLRYQQLEDLVSAIGLPKEKLCTYCWDGAEPK</sequence>
<dbReference type="Gene3D" id="3.60.20.10">
    <property type="entry name" value="Glutamine Phosphoribosylpyrophosphate, subunit 1, domain 1"/>
    <property type="match status" value="1"/>
</dbReference>
<evidence type="ECO:0000313" key="11">
    <source>
        <dbReference type="EMBL" id="OGF68143.1"/>
    </source>
</evidence>
<feature type="domain" description="Glutamine amidotransferase type-2" evidence="10">
    <location>
        <begin position="1"/>
        <end position="218"/>
    </location>
</feature>
<name>A0A1F5VXT7_9BACT</name>
<dbReference type="InterPro" id="IPR017932">
    <property type="entry name" value="GATase_2_dom"/>
</dbReference>
<dbReference type="InterPro" id="IPR005854">
    <property type="entry name" value="PurF"/>
</dbReference>
<dbReference type="GO" id="GO:0046872">
    <property type="term" value="F:metal ion binding"/>
    <property type="evidence" value="ECO:0007669"/>
    <property type="project" value="UniProtKB-KW"/>
</dbReference>
<keyword evidence="5 8" id="KW-0808">Transferase</keyword>
<dbReference type="Pfam" id="PF13537">
    <property type="entry name" value="GATase_7"/>
    <property type="match status" value="1"/>
</dbReference>
<evidence type="ECO:0000256" key="1">
    <source>
        <dbReference type="ARBA" id="ARBA00005209"/>
    </source>
</evidence>
<feature type="binding site" evidence="9">
    <location>
        <position position="380"/>
    </location>
    <ligand>
        <name>[4Fe-4S] cluster</name>
        <dbReference type="ChEBI" id="CHEBI:49883"/>
    </ligand>
</feature>
<keyword evidence="9" id="KW-0479">Metal-binding</keyword>
<dbReference type="EC" id="2.4.2.14" evidence="3 8"/>
<keyword evidence="9" id="KW-0411">Iron-sulfur</keyword>
<comment type="caution">
    <text evidence="11">The sequence shown here is derived from an EMBL/GenBank/DDBJ whole genome shotgun (WGS) entry which is preliminary data.</text>
</comment>
<evidence type="ECO:0000256" key="4">
    <source>
        <dbReference type="ARBA" id="ARBA00022676"/>
    </source>
</evidence>
<dbReference type="InterPro" id="IPR029055">
    <property type="entry name" value="Ntn_hydrolases_N"/>
</dbReference>
<keyword evidence="6 8" id="KW-0658">Purine biosynthesis</keyword>
<evidence type="ECO:0000256" key="8">
    <source>
        <dbReference type="PIRNR" id="PIRNR000485"/>
    </source>
</evidence>
<evidence type="ECO:0000256" key="9">
    <source>
        <dbReference type="PIRSR" id="PIRSR000485-3"/>
    </source>
</evidence>
<evidence type="ECO:0000256" key="7">
    <source>
        <dbReference type="ARBA" id="ARBA00022962"/>
    </source>
</evidence>
<dbReference type="GO" id="GO:0009113">
    <property type="term" value="P:purine nucleobase biosynthetic process"/>
    <property type="evidence" value="ECO:0007669"/>
    <property type="project" value="InterPro"/>
</dbReference>
<dbReference type="GO" id="GO:0006189">
    <property type="term" value="P:'de novo' IMP biosynthetic process"/>
    <property type="evidence" value="ECO:0007669"/>
    <property type="project" value="UniProtKB-UniPathway"/>
</dbReference>
<dbReference type="PANTHER" id="PTHR11907">
    <property type="entry name" value="AMIDOPHOSPHORIBOSYLTRANSFERASE"/>
    <property type="match status" value="1"/>
</dbReference>
<feature type="binding site" evidence="9">
    <location>
        <position position="458"/>
    </location>
    <ligand>
        <name>[4Fe-4S] cluster</name>
        <dbReference type="ChEBI" id="CHEBI:49883"/>
    </ligand>
</feature>
<dbReference type="UniPathway" id="UPA00074">
    <property type="reaction ID" value="UER00124"/>
</dbReference>
<dbReference type="AlphaFoldDB" id="A0A1F5VXT7"/>
<evidence type="ECO:0000256" key="6">
    <source>
        <dbReference type="ARBA" id="ARBA00022755"/>
    </source>
</evidence>
<evidence type="ECO:0000256" key="5">
    <source>
        <dbReference type="ARBA" id="ARBA00022679"/>
    </source>
</evidence>
<dbReference type="SUPFAM" id="SSF56235">
    <property type="entry name" value="N-terminal nucleophile aminohydrolases (Ntn hydrolases)"/>
    <property type="match status" value="1"/>
</dbReference>
<dbReference type="EMBL" id="MFGW01000016">
    <property type="protein sequence ID" value="OGF68143.1"/>
    <property type="molecule type" value="Genomic_DNA"/>
</dbReference>
<dbReference type="GO" id="GO:0051536">
    <property type="term" value="F:iron-sulfur cluster binding"/>
    <property type="evidence" value="ECO:0007669"/>
    <property type="project" value="UniProtKB-KW"/>
</dbReference>
<reference evidence="11 12" key="1">
    <citation type="journal article" date="2016" name="Nat. Commun.">
        <title>Thousands of microbial genomes shed light on interconnected biogeochemical processes in an aquifer system.</title>
        <authorList>
            <person name="Anantharaman K."/>
            <person name="Brown C.T."/>
            <person name="Hug L.A."/>
            <person name="Sharon I."/>
            <person name="Castelle C.J."/>
            <person name="Probst A.J."/>
            <person name="Thomas B.C."/>
            <person name="Singh A."/>
            <person name="Wilkins M.J."/>
            <person name="Karaoz U."/>
            <person name="Brodie E.L."/>
            <person name="Williams K.H."/>
            <person name="Hubbard S.S."/>
            <person name="Banfield J.F."/>
        </authorList>
    </citation>
    <scope>NUCLEOTIDE SEQUENCE [LARGE SCALE GENOMIC DNA]</scope>
</reference>
<comment type="catalytic activity">
    <reaction evidence="8">
        <text>5-phospho-beta-D-ribosylamine + L-glutamate + diphosphate = 5-phospho-alpha-D-ribose 1-diphosphate + L-glutamine + H2O</text>
        <dbReference type="Rhea" id="RHEA:14905"/>
        <dbReference type="ChEBI" id="CHEBI:15377"/>
        <dbReference type="ChEBI" id="CHEBI:29985"/>
        <dbReference type="ChEBI" id="CHEBI:33019"/>
        <dbReference type="ChEBI" id="CHEBI:58017"/>
        <dbReference type="ChEBI" id="CHEBI:58359"/>
        <dbReference type="ChEBI" id="CHEBI:58681"/>
        <dbReference type="EC" id="2.4.2.14"/>
    </reaction>
</comment>
<dbReference type="PIRSF" id="PIRSF000485">
    <property type="entry name" value="Amd_phspho_trans"/>
    <property type="match status" value="1"/>
</dbReference>
<dbReference type="InterPro" id="IPR029057">
    <property type="entry name" value="PRTase-like"/>
</dbReference>
<evidence type="ECO:0000259" key="10">
    <source>
        <dbReference type="PROSITE" id="PS51278"/>
    </source>
</evidence>
<dbReference type="STRING" id="1817863.A2Y62_19530"/>
<gene>
    <name evidence="11" type="ORF">A2Y62_19530</name>
</gene>
<dbReference type="Proteomes" id="UP000178943">
    <property type="component" value="Unassembled WGS sequence"/>
</dbReference>
<comment type="pathway">
    <text evidence="1 8">Purine metabolism; IMP biosynthesis via de novo pathway; N(1)-(5-phospho-D-ribosyl)glycinamide from 5-phospho-alpha-D-ribose 1-diphosphate: step 1/2.</text>
</comment>